<gene>
    <name evidence="1" type="ORF">MUN88_07000</name>
</gene>
<reference evidence="1 2" key="1">
    <citation type="submission" date="2022-04" db="EMBL/GenBank/DDBJ databases">
        <title>Gracilibacillus sp. isolated from saltern.</title>
        <authorList>
            <person name="Won M."/>
            <person name="Lee C.-M."/>
            <person name="Woen H.-Y."/>
            <person name="Kwon S.-W."/>
        </authorList>
    </citation>
    <scope>NUCLEOTIDE SEQUENCE [LARGE SCALE GENOMIC DNA]</scope>
    <source>
        <strain evidence="1 2">SSWR10-1</strain>
    </source>
</reference>
<dbReference type="RefSeq" id="WP_244722651.1">
    <property type="nucleotide sequence ID" value="NZ_CP095072.1"/>
</dbReference>
<protein>
    <submittedName>
        <fullName evidence="1">DegT/DnrJ/EryC1/StrS aminotransferase</fullName>
    </submittedName>
</protein>
<evidence type="ECO:0000313" key="2">
    <source>
        <dbReference type="Proteomes" id="UP000831782"/>
    </source>
</evidence>
<keyword evidence="2" id="KW-1185">Reference proteome</keyword>
<name>A0ABY4F1P8_9BACI</name>
<dbReference type="SUPFAM" id="SSF53383">
    <property type="entry name" value="PLP-dependent transferases"/>
    <property type="match status" value="1"/>
</dbReference>
<dbReference type="Proteomes" id="UP000831782">
    <property type="component" value="Chromosome"/>
</dbReference>
<keyword evidence="1" id="KW-0808">Transferase</keyword>
<proteinExistence type="predicted"/>
<keyword evidence="1" id="KW-0032">Aminotransferase</keyword>
<dbReference type="InterPro" id="IPR015421">
    <property type="entry name" value="PyrdxlP-dep_Trfase_major"/>
</dbReference>
<accession>A0ABY4F1P8</accession>
<sequence length="213" mass="24313">MDKNMRFQISFVLSRVLNSGIIMSIEKNEKEIKGLENAIAKITKLPYVSTFNSYTGALHGALQGNDIGHGDFVTLSNTTDQEEKFIDWLGITNQYAMEQDTFERFSVNWENIGSFEEDLQQPSTLVLDFTELGFGPCALMATEDNRMWEKAERLKIFGAFDLRTMWTQEESHPDLQPGIQFNYRISPLVAACAKLSLLKRGEMVENRFFAKTT</sequence>
<dbReference type="InterPro" id="IPR015424">
    <property type="entry name" value="PyrdxlP-dep_Trfase"/>
</dbReference>
<organism evidence="1 2">
    <name type="scientific">Gracilibacillus caseinilyticus</name>
    <dbReference type="NCBI Taxonomy" id="2932256"/>
    <lineage>
        <taxon>Bacteria</taxon>
        <taxon>Bacillati</taxon>
        <taxon>Bacillota</taxon>
        <taxon>Bacilli</taxon>
        <taxon>Bacillales</taxon>
        <taxon>Bacillaceae</taxon>
        <taxon>Gracilibacillus</taxon>
    </lineage>
</organism>
<dbReference type="EMBL" id="CP095072">
    <property type="protein sequence ID" value="UOQ49814.1"/>
    <property type="molecule type" value="Genomic_DNA"/>
</dbReference>
<dbReference type="GO" id="GO:0008483">
    <property type="term" value="F:transaminase activity"/>
    <property type="evidence" value="ECO:0007669"/>
    <property type="project" value="UniProtKB-KW"/>
</dbReference>
<evidence type="ECO:0000313" key="1">
    <source>
        <dbReference type="EMBL" id="UOQ49814.1"/>
    </source>
</evidence>
<dbReference type="Gene3D" id="3.40.640.10">
    <property type="entry name" value="Type I PLP-dependent aspartate aminotransferase-like (Major domain)"/>
    <property type="match status" value="1"/>
</dbReference>